<reference evidence="2" key="1">
    <citation type="submission" date="2024-06" db="EMBL/GenBank/DDBJ databases">
        <authorList>
            <person name="Sun Y."/>
        </authorList>
    </citation>
    <scope>NUCLEOTIDE SEQUENCE</scope>
    <source>
        <strain evidence="2">IGA1.0</strain>
    </source>
</reference>
<dbReference type="RefSeq" id="WP_350015585.1">
    <property type="nucleotide sequence ID" value="NZ_CP157948.1"/>
</dbReference>
<evidence type="ECO:0000256" key="1">
    <source>
        <dbReference type="SAM" id="Phobius"/>
    </source>
</evidence>
<sequence length="217" mass="24404">MEASVLTFASLDERIEAQPEHPSYQIMPTRSVRWGNALVAVSGISALLLGKIAANEPWVVFVLLALLAVEIGGLIVVITAQLPSLTLTFANQRREYAETLDFDLPHHDSLVAWLRSFPRTRLQTMSSFATHRVERFRTKLPLMTGGIERLGALPVVAALVVQFKDMQWPPHPSWTQIILFTGLMLFYWLCLPMLSQRFRLELHDALLKKALEANASS</sequence>
<name>A0AAU7QIE3_9GAMM</name>
<evidence type="ECO:0000313" key="2">
    <source>
        <dbReference type="EMBL" id="XBS88844.1"/>
    </source>
</evidence>
<keyword evidence="1" id="KW-0812">Transmembrane</keyword>
<protein>
    <recommendedName>
        <fullName evidence="3">DUF2868 domain-containing protein</fullName>
    </recommendedName>
</protein>
<feature type="transmembrane region" description="Helical" evidence="1">
    <location>
        <begin position="173"/>
        <end position="191"/>
    </location>
</feature>
<proteinExistence type="predicted"/>
<keyword evidence="1" id="KW-0472">Membrane</keyword>
<evidence type="ECO:0008006" key="3">
    <source>
        <dbReference type="Google" id="ProtNLM"/>
    </source>
</evidence>
<accession>A0AAU7QIE3</accession>
<gene>
    <name evidence="2" type="ORF">ABNK63_10555</name>
</gene>
<feature type="transmembrane region" description="Helical" evidence="1">
    <location>
        <begin position="140"/>
        <end position="161"/>
    </location>
</feature>
<keyword evidence="1" id="KW-1133">Transmembrane helix</keyword>
<dbReference type="AlphaFoldDB" id="A0AAU7QIE3"/>
<organism evidence="2">
    <name type="scientific">Rhodanobacter sp. IGA1.0</name>
    <dbReference type="NCBI Taxonomy" id="3158582"/>
    <lineage>
        <taxon>Bacteria</taxon>
        <taxon>Pseudomonadati</taxon>
        <taxon>Pseudomonadota</taxon>
        <taxon>Gammaproteobacteria</taxon>
        <taxon>Lysobacterales</taxon>
        <taxon>Rhodanobacteraceae</taxon>
        <taxon>Rhodanobacter</taxon>
    </lineage>
</organism>
<feature type="transmembrane region" description="Helical" evidence="1">
    <location>
        <begin position="58"/>
        <end position="80"/>
    </location>
</feature>
<dbReference type="EMBL" id="CP157948">
    <property type="protein sequence ID" value="XBS88844.1"/>
    <property type="molecule type" value="Genomic_DNA"/>
</dbReference>
<feature type="transmembrane region" description="Helical" evidence="1">
    <location>
        <begin position="34"/>
        <end position="52"/>
    </location>
</feature>